<keyword evidence="2" id="KW-0808">Transferase</keyword>
<dbReference type="Pfam" id="PF12229">
    <property type="entry name" value="PG_binding_4"/>
    <property type="match status" value="2"/>
</dbReference>
<feature type="domain" description="L,D-TPase catalytic" evidence="7">
    <location>
        <begin position="330"/>
        <end position="449"/>
    </location>
</feature>
<evidence type="ECO:0000313" key="8">
    <source>
        <dbReference type="EMBL" id="MBD7911556.1"/>
    </source>
</evidence>
<organism evidence="8 9">
    <name type="scientific">Clostridium cibarium</name>
    <dbReference type="NCBI Taxonomy" id="2762247"/>
    <lineage>
        <taxon>Bacteria</taxon>
        <taxon>Bacillati</taxon>
        <taxon>Bacillota</taxon>
        <taxon>Clostridia</taxon>
        <taxon>Eubacteriales</taxon>
        <taxon>Clostridiaceae</taxon>
        <taxon>Clostridium</taxon>
    </lineage>
</organism>
<gene>
    <name evidence="8" type="ORF">H9661_09325</name>
</gene>
<dbReference type="Gene3D" id="3.10.20.800">
    <property type="match status" value="1"/>
</dbReference>
<dbReference type="SUPFAM" id="SSF141523">
    <property type="entry name" value="L,D-transpeptidase catalytic domain-like"/>
    <property type="match status" value="1"/>
</dbReference>
<name>A0ABR8PTQ6_9CLOT</name>
<evidence type="ECO:0000256" key="4">
    <source>
        <dbReference type="ARBA" id="ARBA00022984"/>
    </source>
</evidence>
<dbReference type="Pfam" id="PF03734">
    <property type="entry name" value="YkuD"/>
    <property type="match status" value="1"/>
</dbReference>
<dbReference type="InterPro" id="IPR038054">
    <property type="entry name" value="LD_TPept-like_central_sf"/>
</dbReference>
<feature type="active site" description="Proton donor/acceptor" evidence="6">
    <location>
        <position position="404"/>
    </location>
</feature>
<evidence type="ECO:0000256" key="1">
    <source>
        <dbReference type="ARBA" id="ARBA00004752"/>
    </source>
</evidence>
<dbReference type="CDD" id="cd16913">
    <property type="entry name" value="YkuD_like"/>
    <property type="match status" value="1"/>
</dbReference>
<keyword evidence="4 6" id="KW-0573">Peptidoglycan synthesis</keyword>
<dbReference type="InterPro" id="IPR038063">
    <property type="entry name" value="Transpep_catalytic_dom"/>
</dbReference>
<keyword evidence="5 6" id="KW-0961">Cell wall biogenesis/degradation</keyword>
<dbReference type="EMBL" id="JACSRA010000012">
    <property type="protein sequence ID" value="MBD7911556.1"/>
    <property type="molecule type" value="Genomic_DNA"/>
</dbReference>
<comment type="caution">
    <text evidence="8">The sequence shown here is derived from an EMBL/GenBank/DDBJ whole genome shotgun (WGS) entry which is preliminary data.</text>
</comment>
<protein>
    <submittedName>
        <fullName evidence="8">L,D-transpeptidase/peptidoglycan binding protein</fullName>
    </submittedName>
</protein>
<evidence type="ECO:0000259" key="7">
    <source>
        <dbReference type="PROSITE" id="PS52029"/>
    </source>
</evidence>
<accession>A0ABR8PTQ6</accession>
<reference evidence="8 9" key="1">
    <citation type="submission" date="2020-08" db="EMBL/GenBank/DDBJ databases">
        <title>A Genomic Blueprint of the Chicken Gut Microbiome.</title>
        <authorList>
            <person name="Gilroy R."/>
            <person name="Ravi A."/>
            <person name="Getino M."/>
            <person name="Pursley I."/>
            <person name="Horton D.L."/>
            <person name="Alikhan N.-F."/>
            <person name="Baker D."/>
            <person name="Gharbi K."/>
            <person name="Hall N."/>
            <person name="Watson M."/>
            <person name="Adriaenssens E.M."/>
            <person name="Foster-Nyarko E."/>
            <person name="Jarju S."/>
            <person name="Secka A."/>
            <person name="Antonio M."/>
            <person name="Oren A."/>
            <person name="Chaudhuri R."/>
            <person name="La Ragione R.M."/>
            <person name="Hildebrand F."/>
            <person name="Pallen M.J."/>
        </authorList>
    </citation>
    <scope>NUCLEOTIDE SEQUENCE [LARGE SCALE GENOMIC DNA]</scope>
    <source>
        <strain evidence="8 9">Sa3CVN1</strain>
    </source>
</reference>
<feature type="active site" description="Nucleophile" evidence="6">
    <location>
        <position position="425"/>
    </location>
</feature>
<keyword evidence="9" id="KW-1185">Reference proteome</keyword>
<sequence>MKGIIISLCILLVIYLGFSIYFRNHFYFGSTINGINVSGKTVEDANEKISSEIESYTLKLEERNDANEEIKASDVGLKYNETEDTQKMKDKQNPFAWIPGIFITKNFDSKDIISYDEDKLKKHLTTLSCFDSKNVTNPKSPVFNYGDEGYSIVDEVYGNKVNSASLSDNVKNALKNMDKSLNLDDKDCYEKPKYTKDSKEVLAAKDTLGKYASTKVTYNFGDSSEVLDGKTIHNWLNVNDNMEVTFDKNQVNKYIESLADKHDTVGISRDFTTTAGTKIKVSGGDYGWSINKEEEMADLVAVIKNGQTVTKEPKYAQTALNHNANDIGNTYVEINLAQQHLWFYRNGSLITDGDVVTGNVSNSMGTPSGTYRLEYKEKDAVLRGDNYAQPVSFWMPFNGGIGIHDATWRGEFGGSIYLSGGSHGCVNAPYSLASTIYDNIEAGTPVICYD</sequence>
<dbReference type="InterPro" id="IPR050979">
    <property type="entry name" value="LD-transpeptidase"/>
</dbReference>
<dbReference type="PROSITE" id="PS52029">
    <property type="entry name" value="LD_TPASE"/>
    <property type="match status" value="1"/>
</dbReference>
<evidence type="ECO:0000256" key="2">
    <source>
        <dbReference type="ARBA" id="ARBA00022679"/>
    </source>
</evidence>
<evidence type="ECO:0000256" key="3">
    <source>
        <dbReference type="ARBA" id="ARBA00022960"/>
    </source>
</evidence>
<comment type="pathway">
    <text evidence="1 6">Cell wall biogenesis; peptidoglycan biosynthesis.</text>
</comment>
<dbReference type="InterPro" id="IPR005490">
    <property type="entry name" value="LD_TPept_cat_dom"/>
</dbReference>
<dbReference type="PANTHER" id="PTHR30582:SF33">
    <property type="entry name" value="EXPORTED PROTEIN"/>
    <property type="match status" value="1"/>
</dbReference>
<proteinExistence type="predicted"/>
<dbReference type="InterPro" id="IPR022029">
    <property type="entry name" value="YoaR-like_PG-bd"/>
</dbReference>
<dbReference type="Proteomes" id="UP000627781">
    <property type="component" value="Unassembled WGS sequence"/>
</dbReference>
<keyword evidence="3 6" id="KW-0133">Cell shape</keyword>
<evidence type="ECO:0000256" key="6">
    <source>
        <dbReference type="PROSITE-ProRule" id="PRU01373"/>
    </source>
</evidence>
<evidence type="ECO:0000256" key="5">
    <source>
        <dbReference type="ARBA" id="ARBA00023316"/>
    </source>
</evidence>
<dbReference type="Gene3D" id="2.40.440.10">
    <property type="entry name" value="L,D-transpeptidase catalytic domain-like"/>
    <property type="match status" value="1"/>
</dbReference>
<dbReference type="SUPFAM" id="SSF143985">
    <property type="entry name" value="L,D-transpeptidase pre-catalytic domain-like"/>
    <property type="match status" value="1"/>
</dbReference>
<dbReference type="PANTHER" id="PTHR30582">
    <property type="entry name" value="L,D-TRANSPEPTIDASE"/>
    <property type="match status" value="1"/>
</dbReference>
<evidence type="ECO:0000313" key="9">
    <source>
        <dbReference type="Proteomes" id="UP000627781"/>
    </source>
</evidence>